<evidence type="ECO:0000313" key="2">
    <source>
        <dbReference type="Proteomes" id="UP000266723"/>
    </source>
</evidence>
<comment type="caution">
    <text evidence="1">The sequence shown here is derived from an EMBL/GenBank/DDBJ whole genome shotgun (WGS) entry which is preliminary data.</text>
</comment>
<proteinExistence type="predicted"/>
<name>A0ABQ7C677_BRACR</name>
<dbReference type="EMBL" id="QGKV02000832">
    <property type="protein sequence ID" value="KAF3547200.1"/>
    <property type="molecule type" value="Genomic_DNA"/>
</dbReference>
<sequence>MSEKKKSPSSLLSLPISSIGLNSPFRWRLRLRKNLVRFQRIKGWRKQSKLGESEQGCGEHMIRGVGEDIAMASKMEKKIWTKLKSQSERRRR</sequence>
<protein>
    <submittedName>
        <fullName evidence="1">Uncharacterized protein</fullName>
    </submittedName>
</protein>
<keyword evidence="2" id="KW-1185">Reference proteome</keyword>
<accession>A0ABQ7C677</accession>
<reference evidence="1 2" key="1">
    <citation type="journal article" date="2020" name="BMC Genomics">
        <title>Intraspecific diversification of the crop wild relative Brassica cretica Lam. using demographic model selection.</title>
        <authorList>
            <person name="Kioukis A."/>
            <person name="Michalopoulou V.A."/>
            <person name="Briers L."/>
            <person name="Pirintsos S."/>
            <person name="Studholme D.J."/>
            <person name="Pavlidis P."/>
            <person name="Sarris P.F."/>
        </authorList>
    </citation>
    <scope>NUCLEOTIDE SEQUENCE [LARGE SCALE GENOMIC DNA]</scope>
    <source>
        <strain evidence="2">cv. PFS-1207/04</strain>
    </source>
</reference>
<evidence type="ECO:0000313" key="1">
    <source>
        <dbReference type="EMBL" id="KAF3547200.1"/>
    </source>
</evidence>
<gene>
    <name evidence="1" type="ORF">DY000_02006265</name>
</gene>
<dbReference type="Proteomes" id="UP000266723">
    <property type="component" value="Unassembled WGS sequence"/>
</dbReference>
<organism evidence="1 2">
    <name type="scientific">Brassica cretica</name>
    <name type="common">Mustard</name>
    <dbReference type="NCBI Taxonomy" id="69181"/>
    <lineage>
        <taxon>Eukaryota</taxon>
        <taxon>Viridiplantae</taxon>
        <taxon>Streptophyta</taxon>
        <taxon>Embryophyta</taxon>
        <taxon>Tracheophyta</taxon>
        <taxon>Spermatophyta</taxon>
        <taxon>Magnoliopsida</taxon>
        <taxon>eudicotyledons</taxon>
        <taxon>Gunneridae</taxon>
        <taxon>Pentapetalae</taxon>
        <taxon>rosids</taxon>
        <taxon>malvids</taxon>
        <taxon>Brassicales</taxon>
        <taxon>Brassicaceae</taxon>
        <taxon>Brassiceae</taxon>
        <taxon>Brassica</taxon>
    </lineage>
</organism>